<proteinExistence type="predicted"/>
<protein>
    <submittedName>
        <fullName evidence="1">Uncharacterized protein</fullName>
    </submittedName>
</protein>
<dbReference type="RefSeq" id="WP_146486235.1">
    <property type="nucleotide sequence ID" value="NZ_VIGX01000002.1"/>
</dbReference>
<evidence type="ECO:0000313" key="2">
    <source>
        <dbReference type="Proteomes" id="UP000319375"/>
    </source>
</evidence>
<dbReference type="EMBL" id="VIGX01000002">
    <property type="protein sequence ID" value="TWS30208.1"/>
    <property type="molecule type" value="Genomic_DNA"/>
</dbReference>
<dbReference type="Proteomes" id="UP000319375">
    <property type="component" value="Unassembled WGS sequence"/>
</dbReference>
<evidence type="ECO:0000313" key="1">
    <source>
        <dbReference type="EMBL" id="TWS30208.1"/>
    </source>
</evidence>
<organism evidence="1 2">
    <name type="scientific">Tsukamurella conjunctivitidis</name>
    <dbReference type="NCBI Taxonomy" id="2592068"/>
    <lineage>
        <taxon>Bacteria</taxon>
        <taxon>Bacillati</taxon>
        <taxon>Actinomycetota</taxon>
        <taxon>Actinomycetes</taxon>
        <taxon>Mycobacteriales</taxon>
        <taxon>Tsukamurellaceae</taxon>
        <taxon>Tsukamurella</taxon>
    </lineage>
</organism>
<reference evidence="1 2" key="1">
    <citation type="submission" date="2019-06" db="EMBL/GenBank/DDBJ databases">
        <title>Tsukamurella conjunctivitidis sp. nov., Tsukamurella assacharolytica sp. nov. and Tsukamurella sputae sp. nov. isolated from patients with conjunctivitis, bacteraemia (lymphoma) and respiratory infection (sputum) in Hong Kong.</title>
        <authorList>
            <person name="Teng J.L.L."/>
            <person name="Lee H.H."/>
            <person name="Fong J.Y.H."/>
            <person name="Fok K.M.N."/>
            <person name="Lau S.K.P."/>
            <person name="Woo P.C.Y."/>
        </authorList>
    </citation>
    <scope>NUCLEOTIDE SEQUENCE [LARGE SCALE GENOMIC DNA]</scope>
    <source>
        <strain evidence="1 2">HKU72</strain>
    </source>
</reference>
<sequence length="86" mass="9889">MKRPDSSLVRELNEGRPGWSQTDHLLADLWAITVRANSTADSTPDHPVRALMEARARAAEKAARTSELVDRFRRLKNRYKTRRETS</sequence>
<gene>
    <name evidence="1" type="ORF">FK530_06775</name>
</gene>
<dbReference type="AlphaFoldDB" id="A0A5C5S6J0"/>
<keyword evidence="2" id="KW-1185">Reference proteome</keyword>
<comment type="caution">
    <text evidence="1">The sequence shown here is derived from an EMBL/GenBank/DDBJ whole genome shotgun (WGS) entry which is preliminary data.</text>
</comment>
<accession>A0A5C5S6J0</accession>
<name>A0A5C5S6J0_9ACTN</name>
<dbReference type="OrthoDB" id="4764823at2"/>